<dbReference type="InterPro" id="IPR023577">
    <property type="entry name" value="CYTH_domain"/>
</dbReference>
<feature type="domain" description="CYTH" evidence="1">
    <location>
        <begin position="2"/>
        <end position="170"/>
    </location>
</feature>
<keyword evidence="3" id="KW-1185">Reference proteome</keyword>
<dbReference type="Gene3D" id="2.40.320.10">
    <property type="entry name" value="Hypothetical Protein Pfu-838710-001"/>
    <property type="match status" value="1"/>
</dbReference>
<dbReference type="HOGENOM" id="CLU_126397_0_0_1"/>
<gene>
    <name evidence="2" type="ORF">LOTGIDRAFT_160587</name>
</gene>
<dbReference type="GeneID" id="20238438"/>
<dbReference type="PANTHER" id="PTHR21028:SF2">
    <property type="entry name" value="CYTH DOMAIN-CONTAINING PROTEIN"/>
    <property type="match status" value="1"/>
</dbReference>
<name>V4C1V0_LOTGI</name>
<accession>V4C1V0</accession>
<dbReference type="OMA" id="QDDTFFP"/>
<dbReference type="CTD" id="20238438"/>
<dbReference type="SMART" id="SM01118">
    <property type="entry name" value="CYTH"/>
    <property type="match status" value="1"/>
</dbReference>
<dbReference type="GO" id="GO:0016462">
    <property type="term" value="F:pyrophosphatase activity"/>
    <property type="evidence" value="ECO:0007669"/>
    <property type="project" value="UniProtKB-ARBA"/>
</dbReference>
<evidence type="ECO:0000313" key="2">
    <source>
        <dbReference type="EMBL" id="ESO95439.1"/>
    </source>
</evidence>
<evidence type="ECO:0000259" key="1">
    <source>
        <dbReference type="PROSITE" id="PS51707"/>
    </source>
</evidence>
<dbReference type="PANTHER" id="PTHR21028">
    <property type="entry name" value="SI:CH211-156B7.4"/>
    <property type="match status" value="1"/>
</dbReference>
<protein>
    <recommendedName>
        <fullName evidence="1">CYTH domain-containing protein</fullName>
    </recommendedName>
</protein>
<reference evidence="2 3" key="1">
    <citation type="journal article" date="2013" name="Nature">
        <title>Insights into bilaterian evolution from three spiralian genomes.</title>
        <authorList>
            <person name="Simakov O."/>
            <person name="Marletaz F."/>
            <person name="Cho S.J."/>
            <person name="Edsinger-Gonzales E."/>
            <person name="Havlak P."/>
            <person name="Hellsten U."/>
            <person name="Kuo D.H."/>
            <person name="Larsson T."/>
            <person name="Lv J."/>
            <person name="Arendt D."/>
            <person name="Savage R."/>
            <person name="Osoegawa K."/>
            <person name="de Jong P."/>
            <person name="Grimwood J."/>
            <person name="Chapman J.A."/>
            <person name="Shapiro H."/>
            <person name="Aerts A."/>
            <person name="Otillar R.P."/>
            <person name="Terry A.Y."/>
            <person name="Boore J.L."/>
            <person name="Grigoriev I.V."/>
            <person name="Lindberg D.R."/>
            <person name="Seaver E.C."/>
            <person name="Weisblat D.A."/>
            <person name="Putnam N.H."/>
            <person name="Rokhsar D.S."/>
        </authorList>
    </citation>
    <scope>NUCLEOTIDE SEQUENCE [LARGE SCALE GENOMIC DNA]</scope>
</reference>
<dbReference type="InterPro" id="IPR033469">
    <property type="entry name" value="CYTH-like_dom_sf"/>
</dbReference>
<dbReference type="InterPro" id="IPR008173">
    <property type="entry name" value="Adenylyl_cyclase_CyaB"/>
</dbReference>
<dbReference type="EMBL" id="KB201656">
    <property type="protein sequence ID" value="ESO95439.1"/>
    <property type="molecule type" value="Genomic_DNA"/>
</dbReference>
<proteinExistence type="predicted"/>
<dbReference type="RefSeq" id="XP_009053947.1">
    <property type="nucleotide sequence ID" value="XM_009055699.1"/>
</dbReference>
<sequence>MPSNIEIKAKIDDLQPFKQKAGVLSGSEATVLAQEDTFFNTPNGRLKLRQIGNEKNSELIFYNRPDQKGPKFSEYHITLVNDPENLKVTLGKAYGIKGVVKKTRYLYIVGQTRIHIDDVDKLGSFMELEVVMKPDQDIMEGEKIAEDLMQKLDITEKSLITGAYMDLLLK</sequence>
<dbReference type="KEGG" id="lgi:LOTGIDRAFT_160587"/>
<dbReference type="Pfam" id="PF01928">
    <property type="entry name" value="CYTH"/>
    <property type="match status" value="1"/>
</dbReference>
<dbReference type="OrthoDB" id="6159137at2759"/>
<dbReference type="PROSITE" id="PS51707">
    <property type="entry name" value="CYTH"/>
    <property type="match status" value="1"/>
</dbReference>
<dbReference type="Proteomes" id="UP000030746">
    <property type="component" value="Unassembled WGS sequence"/>
</dbReference>
<evidence type="ECO:0000313" key="3">
    <source>
        <dbReference type="Proteomes" id="UP000030746"/>
    </source>
</evidence>
<organism evidence="2 3">
    <name type="scientific">Lottia gigantea</name>
    <name type="common">Giant owl limpet</name>
    <dbReference type="NCBI Taxonomy" id="225164"/>
    <lineage>
        <taxon>Eukaryota</taxon>
        <taxon>Metazoa</taxon>
        <taxon>Spiralia</taxon>
        <taxon>Lophotrochozoa</taxon>
        <taxon>Mollusca</taxon>
        <taxon>Gastropoda</taxon>
        <taxon>Patellogastropoda</taxon>
        <taxon>Lottioidea</taxon>
        <taxon>Lottiidae</taxon>
        <taxon>Lottia</taxon>
    </lineage>
</organism>
<dbReference type="SUPFAM" id="SSF55154">
    <property type="entry name" value="CYTH-like phosphatases"/>
    <property type="match status" value="1"/>
</dbReference>
<dbReference type="CDD" id="cd07890">
    <property type="entry name" value="CYTH-like_AC_IV-like"/>
    <property type="match status" value="1"/>
</dbReference>
<dbReference type="AlphaFoldDB" id="V4C1V0"/>